<dbReference type="PANTHER" id="PTHR10622:SF10">
    <property type="entry name" value="HET DOMAIN-CONTAINING PROTEIN"/>
    <property type="match status" value="1"/>
</dbReference>
<protein>
    <recommendedName>
        <fullName evidence="3">Heterokaryon incompatibility domain-containing protein</fullName>
    </recommendedName>
</protein>
<dbReference type="Proteomes" id="UP000800200">
    <property type="component" value="Unassembled WGS sequence"/>
</dbReference>
<dbReference type="AlphaFoldDB" id="A0A6A6D8T2"/>
<reference evidence="1" key="1">
    <citation type="journal article" date="2020" name="Stud. Mycol.">
        <title>101 Dothideomycetes genomes: a test case for predicting lifestyles and emergence of pathogens.</title>
        <authorList>
            <person name="Haridas S."/>
            <person name="Albert R."/>
            <person name="Binder M."/>
            <person name="Bloem J."/>
            <person name="Labutti K."/>
            <person name="Salamov A."/>
            <person name="Andreopoulos B."/>
            <person name="Baker S."/>
            <person name="Barry K."/>
            <person name="Bills G."/>
            <person name="Bluhm B."/>
            <person name="Cannon C."/>
            <person name="Castanera R."/>
            <person name="Culley D."/>
            <person name="Daum C."/>
            <person name="Ezra D."/>
            <person name="Gonzalez J."/>
            <person name="Henrissat B."/>
            <person name="Kuo A."/>
            <person name="Liang C."/>
            <person name="Lipzen A."/>
            <person name="Lutzoni F."/>
            <person name="Magnuson J."/>
            <person name="Mondo S."/>
            <person name="Nolan M."/>
            <person name="Ohm R."/>
            <person name="Pangilinan J."/>
            <person name="Park H.-J."/>
            <person name="Ramirez L."/>
            <person name="Alfaro M."/>
            <person name="Sun H."/>
            <person name="Tritt A."/>
            <person name="Yoshinaga Y."/>
            <person name="Zwiers L.-H."/>
            <person name="Turgeon B."/>
            <person name="Goodwin S."/>
            <person name="Spatafora J."/>
            <person name="Crous P."/>
            <person name="Grigoriev I."/>
        </authorList>
    </citation>
    <scope>NUCLEOTIDE SEQUENCE</scope>
    <source>
        <strain evidence="1">CBS 207.26</strain>
    </source>
</reference>
<accession>A0A6A6D8T2</accession>
<evidence type="ECO:0000313" key="2">
    <source>
        <dbReference type="Proteomes" id="UP000800200"/>
    </source>
</evidence>
<sequence length="141" mass="16448">MLKKRFRQSRWFTRGWTLQELLAPRKLLFYDENWKFIGDRLRWKSIIADITNIHEDALMGDLNWIKRYSVAQKMSWASERSTTRPEDIAYSLMGIFNVNMPLLYGEGKSIPQAAARNYTKLGRPNHILLGCTGAGLKLTRI</sequence>
<keyword evidence="2" id="KW-1185">Reference proteome</keyword>
<evidence type="ECO:0000313" key="1">
    <source>
        <dbReference type="EMBL" id="KAF2174682.1"/>
    </source>
</evidence>
<dbReference type="OrthoDB" id="3798813at2759"/>
<gene>
    <name evidence="1" type="ORF">K469DRAFT_772252</name>
</gene>
<dbReference type="EMBL" id="ML994790">
    <property type="protein sequence ID" value="KAF2174682.1"/>
    <property type="molecule type" value="Genomic_DNA"/>
</dbReference>
<evidence type="ECO:0008006" key="3">
    <source>
        <dbReference type="Google" id="ProtNLM"/>
    </source>
</evidence>
<name>A0A6A6D8T2_9PEZI</name>
<dbReference type="PANTHER" id="PTHR10622">
    <property type="entry name" value="HET DOMAIN-CONTAINING PROTEIN"/>
    <property type="match status" value="1"/>
</dbReference>
<organism evidence="1 2">
    <name type="scientific">Zopfia rhizophila CBS 207.26</name>
    <dbReference type="NCBI Taxonomy" id="1314779"/>
    <lineage>
        <taxon>Eukaryota</taxon>
        <taxon>Fungi</taxon>
        <taxon>Dikarya</taxon>
        <taxon>Ascomycota</taxon>
        <taxon>Pezizomycotina</taxon>
        <taxon>Dothideomycetes</taxon>
        <taxon>Dothideomycetes incertae sedis</taxon>
        <taxon>Zopfiaceae</taxon>
        <taxon>Zopfia</taxon>
    </lineage>
</organism>
<proteinExistence type="predicted"/>